<dbReference type="AlphaFoldDB" id="A0A6A6YSV9"/>
<accession>A0A6A6YSV9</accession>
<evidence type="ECO:0000313" key="3">
    <source>
        <dbReference type="RefSeq" id="XP_033578009.1"/>
    </source>
</evidence>
<sequence>MARRYQERMLSKRCLYFINGQVFFQCRRETWREDMFLEGIQVIQSVDTLAAKHAIDANSIDANPHSDYAGSLYEYSGRILTWHSDVLAAFSGMLNMYLLRMRTDRNDGIDHFFGLPVAVFDWALQWNPNRAVRRRPGKWPSWSWCGWIGRVTMPYFSNYKQLLDWCAEHTWIEWIGYEGLKPATRLLSHSAYNRNTYRFPHHEFPPVAEANIETRLAASTEIPPGSEALGIDHPVLHFCTLAICLRVRPIEKFSDMPRPQSGAFEILDASAAPCGHILINSTLSYNSDSMGEFLLLSDARSKDVRWKEDPGTVFHDDDWGAYQVMLVQRFGGRALAERVAIGVILQKAVENAVASGVEWKEIWLV</sequence>
<evidence type="ECO:0000313" key="1">
    <source>
        <dbReference type="EMBL" id="KAF2811045.1"/>
    </source>
</evidence>
<evidence type="ECO:0000313" key="2">
    <source>
        <dbReference type="Proteomes" id="UP000504636"/>
    </source>
</evidence>
<dbReference type="OrthoDB" id="3792952at2759"/>
<keyword evidence="2" id="KW-1185">Reference proteome</keyword>
<dbReference type="PANTHER" id="PTHR33112:SF16">
    <property type="entry name" value="HETEROKARYON INCOMPATIBILITY DOMAIN-CONTAINING PROTEIN"/>
    <property type="match status" value="1"/>
</dbReference>
<dbReference type="PANTHER" id="PTHR33112">
    <property type="entry name" value="DOMAIN PROTEIN, PUTATIVE-RELATED"/>
    <property type="match status" value="1"/>
</dbReference>
<dbReference type="Proteomes" id="UP000504636">
    <property type="component" value="Unplaced"/>
</dbReference>
<gene>
    <name evidence="1 3" type="ORF">BDZ99DRAFT_475897</name>
</gene>
<dbReference type="RefSeq" id="XP_033578009.1">
    <property type="nucleotide sequence ID" value="XM_033722023.1"/>
</dbReference>
<dbReference type="EMBL" id="MU003699">
    <property type="protein sequence ID" value="KAF2811045.1"/>
    <property type="molecule type" value="Genomic_DNA"/>
</dbReference>
<proteinExistence type="predicted"/>
<reference evidence="1 3" key="1">
    <citation type="journal article" date="2020" name="Stud. Mycol.">
        <title>101 Dothideomycetes genomes: a test case for predicting lifestyles and emergence of pathogens.</title>
        <authorList>
            <person name="Haridas S."/>
            <person name="Albert R."/>
            <person name="Binder M."/>
            <person name="Bloem J."/>
            <person name="Labutti K."/>
            <person name="Salamov A."/>
            <person name="Andreopoulos B."/>
            <person name="Baker S."/>
            <person name="Barry K."/>
            <person name="Bills G."/>
            <person name="Bluhm B."/>
            <person name="Cannon C."/>
            <person name="Castanera R."/>
            <person name="Culley D."/>
            <person name="Daum C."/>
            <person name="Ezra D."/>
            <person name="Gonzalez J."/>
            <person name="Henrissat B."/>
            <person name="Kuo A."/>
            <person name="Liang C."/>
            <person name="Lipzen A."/>
            <person name="Lutzoni F."/>
            <person name="Magnuson J."/>
            <person name="Mondo S."/>
            <person name="Nolan M."/>
            <person name="Ohm R."/>
            <person name="Pangilinan J."/>
            <person name="Park H.-J."/>
            <person name="Ramirez L."/>
            <person name="Alfaro M."/>
            <person name="Sun H."/>
            <person name="Tritt A."/>
            <person name="Yoshinaga Y."/>
            <person name="Zwiers L.-H."/>
            <person name="Turgeon B."/>
            <person name="Goodwin S."/>
            <person name="Spatafora J."/>
            <person name="Crous P."/>
            <person name="Grigoriev I."/>
        </authorList>
    </citation>
    <scope>NUCLEOTIDE SEQUENCE</scope>
    <source>
        <strain evidence="1 3">CBS 304.34</strain>
    </source>
</reference>
<name>A0A6A6YSV9_9PEZI</name>
<organism evidence="1">
    <name type="scientific">Mytilinidion resinicola</name>
    <dbReference type="NCBI Taxonomy" id="574789"/>
    <lineage>
        <taxon>Eukaryota</taxon>
        <taxon>Fungi</taxon>
        <taxon>Dikarya</taxon>
        <taxon>Ascomycota</taxon>
        <taxon>Pezizomycotina</taxon>
        <taxon>Dothideomycetes</taxon>
        <taxon>Pleosporomycetidae</taxon>
        <taxon>Mytilinidiales</taxon>
        <taxon>Mytilinidiaceae</taxon>
        <taxon>Mytilinidion</taxon>
    </lineage>
</organism>
<reference evidence="3" key="2">
    <citation type="submission" date="2020-04" db="EMBL/GenBank/DDBJ databases">
        <authorList>
            <consortium name="NCBI Genome Project"/>
        </authorList>
    </citation>
    <scope>NUCLEOTIDE SEQUENCE</scope>
    <source>
        <strain evidence="3">CBS 304.34</strain>
    </source>
</reference>
<dbReference type="GeneID" id="54462916"/>
<reference evidence="3" key="3">
    <citation type="submission" date="2025-04" db="UniProtKB">
        <authorList>
            <consortium name="RefSeq"/>
        </authorList>
    </citation>
    <scope>IDENTIFICATION</scope>
    <source>
        <strain evidence="3">CBS 304.34</strain>
    </source>
</reference>
<protein>
    <submittedName>
        <fullName evidence="1 3">Uncharacterized protein</fullName>
    </submittedName>
</protein>